<dbReference type="InterPro" id="IPR034660">
    <property type="entry name" value="DinB/YfiT-like"/>
</dbReference>
<dbReference type="InterPro" id="IPR017519">
    <property type="entry name" value="CHP03085"/>
</dbReference>
<protein>
    <submittedName>
        <fullName evidence="1">TIGR03085 family protein</fullName>
    </submittedName>
</protein>
<sequence length="204" mass="22455">MLAETLLAAGPSAETLCDGWECRHLAAHLVLREHHALAAGIAGGPLEKPMMRLLDKWADEARSIPGYQRLVERFAAGPGSFSPFAIGRVERAANLTEFFVHTEDIRRAHERWAPRVLDREYSERLWSALTRVSSLLYRGVDVGVILVRPDGKRHVAKKANTSVAITGEPSELLMHGSGRRDHALVTFEGTDDAVALLSDVSVSR</sequence>
<dbReference type="SUPFAM" id="SSF109854">
    <property type="entry name" value="DinB/YfiT-like putative metalloenzymes"/>
    <property type="match status" value="1"/>
</dbReference>
<keyword evidence="2" id="KW-1185">Reference proteome</keyword>
<comment type="caution">
    <text evidence="1">The sequence shown here is derived from an EMBL/GenBank/DDBJ whole genome shotgun (WGS) entry which is preliminary data.</text>
</comment>
<dbReference type="EMBL" id="BMXK01000002">
    <property type="protein sequence ID" value="GHD01398.1"/>
    <property type="molecule type" value="Genomic_DNA"/>
</dbReference>
<organism evidence="1 2">
    <name type="scientific">Zhihengliuella salsuginis</name>
    <dbReference type="NCBI Taxonomy" id="578222"/>
    <lineage>
        <taxon>Bacteria</taxon>
        <taxon>Bacillati</taxon>
        <taxon>Actinomycetota</taxon>
        <taxon>Actinomycetes</taxon>
        <taxon>Micrococcales</taxon>
        <taxon>Micrococcaceae</taxon>
        <taxon>Zhihengliuella</taxon>
    </lineage>
</organism>
<dbReference type="Proteomes" id="UP000642819">
    <property type="component" value="Unassembled WGS sequence"/>
</dbReference>
<gene>
    <name evidence="1" type="ORF">GCM10008096_05470</name>
</gene>
<dbReference type="NCBIfam" id="TIGR03083">
    <property type="entry name" value="maleylpyruvate isomerase family mycothiol-dependent enzyme"/>
    <property type="match status" value="1"/>
</dbReference>
<dbReference type="InterPro" id="IPR017517">
    <property type="entry name" value="Maleyloyr_isom"/>
</dbReference>
<proteinExistence type="predicted"/>
<evidence type="ECO:0000313" key="1">
    <source>
        <dbReference type="EMBL" id="GHD01398.1"/>
    </source>
</evidence>
<reference evidence="2" key="1">
    <citation type="journal article" date="2019" name="Int. J. Syst. Evol. Microbiol.">
        <title>The Global Catalogue of Microorganisms (GCM) 10K type strain sequencing project: providing services to taxonomists for standard genome sequencing and annotation.</title>
        <authorList>
            <consortium name="The Broad Institute Genomics Platform"/>
            <consortium name="The Broad Institute Genome Sequencing Center for Infectious Disease"/>
            <person name="Wu L."/>
            <person name="Ma J."/>
        </authorList>
    </citation>
    <scope>NUCLEOTIDE SEQUENCE [LARGE SCALE GENOMIC DNA]</scope>
    <source>
        <strain evidence="2">KCTC 19466</strain>
    </source>
</reference>
<dbReference type="NCBIfam" id="TIGR03085">
    <property type="entry name" value="TIGR03085 family metal-binding protein"/>
    <property type="match status" value="1"/>
</dbReference>
<name>A0ABQ3GDQ2_9MICC</name>
<evidence type="ECO:0000313" key="2">
    <source>
        <dbReference type="Proteomes" id="UP000642819"/>
    </source>
</evidence>
<accession>A0ABQ3GDQ2</accession>